<dbReference type="AlphaFoldDB" id="A0AAJ0BZB9"/>
<gene>
    <name evidence="14" type="ORF">QBC33DRAFT_538949</name>
</gene>
<comment type="similarity">
    <text evidence="2 11">Belongs to the class-I aminoacyl-tRNA synthetase family.</text>
</comment>
<keyword evidence="3 11" id="KW-0436">Ligase</keyword>
<dbReference type="Pfam" id="PF00579">
    <property type="entry name" value="tRNA-synt_1b"/>
    <property type="match status" value="1"/>
</dbReference>
<dbReference type="FunFam" id="1.10.240.10:FF:000001">
    <property type="entry name" value="Tyrosine--tRNA ligase"/>
    <property type="match status" value="1"/>
</dbReference>
<feature type="region of interest" description="Disordered" evidence="12">
    <location>
        <begin position="608"/>
        <end position="637"/>
    </location>
</feature>
<evidence type="ECO:0000313" key="15">
    <source>
        <dbReference type="Proteomes" id="UP001244011"/>
    </source>
</evidence>
<evidence type="ECO:0000256" key="2">
    <source>
        <dbReference type="ARBA" id="ARBA00005594"/>
    </source>
</evidence>
<dbReference type="Gene3D" id="1.10.240.10">
    <property type="entry name" value="Tyrosyl-Transfer RNA Synthetase"/>
    <property type="match status" value="1"/>
</dbReference>
<feature type="domain" description="Tyrosyl-tRNA synthetase C-terminal" evidence="13">
    <location>
        <begin position="445"/>
        <end position="566"/>
    </location>
</feature>
<comment type="catalytic activity">
    <reaction evidence="10 11">
        <text>tRNA(Tyr) + L-tyrosine + ATP = L-tyrosyl-tRNA(Tyr) + AMP + diphosphate + H(+)</text>
        <dbReference type="Rhea" id="RHEA:10220"/>
        <dbReference type="Rhea" id="RHEA-COMP:9706"/>
        <dbReference type="Rhea" id="RHEA-COMP:9707"/>
        <dbReference type="ChEBI" id="CHEBI:15378"/>
        <dbReference type="ChEBI" id="CHEBI:30616"/>
        <dbReference type="ChEBI" id="CHEBI:33019"/>
        <dbReference type="ChEBI" id="CHEBI:58315"/>
        <dbReference type="ChEBI" id="CHEBI:78442"/>
        <dbReference type="ChEBI" id="CHEBI:78536"/>
        <dbReference type="ChEBI" id="CHEBI:456215"/>
        <dbReference type="EC" id="6.1.1.1"/>
    </reaction>
</comment>
<dbReference type="PANTHER" id="PTHR11766">
    <property type="entry name" value="TYROSYL-TRNA SYNTHETASE"/>
    <property type="match status" value="1"/>
</dbReference>
<dbReference type="InterPro" id="IPR032005">
    <property type="entry name" value="TyrRSs_C"/>
</dbReference>
<proteinExistence type="inferred from homology"/>
<dbReference type="Proteomes" id="UP001244011">
    <property type="component" value="Unassembled WGS sequence"/>
</dbReference>
<evidence type="ECO:0000256" key="8">
    <source>
        <dbReference type="ARBA" id="ARBA00022946"/>
    </source>
</evidence>
<evidence type="ECO:0000313" key="14">
    <source>
        <dbReference type="EMBL" id="KAK1767026.1"/>
    </source>
</evidence>
<accession>A0AAJ0BZB9</accession>
<evidence type="ECO:0000256" key="4">
    <source>
        <dbReference type="ARBA" id="ARBA00022664"/>
    </source>
</evidence>
<dbReference type="GeneID" id="85311132"/>
<feature type="region of interest" description="Disordered" evidence="12">
    <location>
        <begin position="414"/>
        <end position="448"/>
    </location>
</feature>
<dbReference type="InterPro" id="IPR002305">
    <property type="entry name" value="aa-tRNA-synth_Ic"/>
</dbReference>
<dbReference type="GO" id="GO:0006437">
    <property type="term" value="P:tyrosyl-tRNA aminoacylation"/>
    <property type="evidence" value="ECO:0007669"/>
    <property type="project" value="InterPro"/>
</dbReference>
<reference evidence="14" key="1">
    <citation type="submission" date="2023-06" db="EMBL/GenBank/DDBJ databases">
        <title>Genome-scale phylogeny and comparative genomics of the fungal order Sordariales.</title>
        <authorList>
            <consortium name="Lawrence Berkeley National Laboratory"/>
            <person name="Hensen N."/>
            <person name="Bonometti L."/>
            <person name="Westerberg I."/>
            <person name="Brannstrom I.O."/>
            <person name="Guillou S."/>
            <person name="Cros-Aarteil S."/>
            <person name="Calhoun S."/>
            <person name="Haridas S."/>
            <person name="Kuo A."/>
            <person name="Mondo S."/>
            <person name="Pangilinan J."/>
            <person name="Riley R."/>
            <person name="Labutti K."/>
            <person name="Andreopoulos B."/>
            <person name="Lipzen A."/>
            <person name="Chen C."/>
            <person name="Yanf M."/>
            <person name="Daum C."/>
            <person name="Ng V."/>
            <person name="Clum A."/>
            <person name="Steindorff A."/>
            <person name="Ohm R."/>
            <person name="Martin F."/>
            <person name="Silar P."/>
            <person name="Natvig D."/>
            <person name="Lalanne C."/>
            <person name="Gautier V."/>
            <person name="Ament-Velasquez S.L."/>
            <person name="Kruys A."/>
            <person name="Hutchinson M.I."/>
            <person name="Powell A.J."/>
            <person name="Barry K."/>
            <person name="Miller A.N."/>
            <person name="Grigoriev I.V."/>
            <person name="Debuchy R."/>
            <person name="Gladieux P."/>
            <person name="Thoren M.H."/>
            <person name="Johannesson H."/>
        </authorList>
    </citation>
    <scope>NUCLEOTIDE SEQUENCE</scope>
    <source>
        <strain evidence="14">8032-3</strain>
    </source>
</reference>
<keyword evidence="15" id="KW-1185">Reference proteome</keyword>
<dbReference type="CDD" id="cd00805">
    <property type="entry name" value="TyrRS_core"/>
    <property type="match status" value="1"/>
</dbReference>
<sequence length="637" mass="71347">MAGTSRPAFLLGKARVCQRCLRAQARGSALSQGQGRLIHLSVLAKREKAAKAWEDYSKEIEAGTRPHLWDMLEERGYIKDIAGQRDVVRELMRQRRIGAYVGIDPTASSLHVGHLLPLMPLFWMYMHGYGATTLIGGATAKIGDPTDRLKTREKMDRATMTMNMTKVHYQLKKIWMNVETQATRHGYKKEWAWKRAIVNNNAWWNALPMLEVLRRIGTSMRIGPMLSRDTVKRKMTEGDGVSFAEFSYPLMQGWDWWHMFSSMNVQMQIGGSDQYGNILSGIETIKAARSSEPDPDLKLARNSEYDDPVGFTVPLMTDSSGAKFGKSAGNAVWLDPFQTSAFDLYGYFMRRPDADVERLLKLFTFLPAEKTQQLMEEHNADPSQRVAHHALAFEVTTLAHGFEVARETQAEHRAMYSKGSGQVRTARADQPQEAEYTPQEGRPTTLNNAPRIDMILPESVVLGKSIGRILFAAGLATSAADGHRLAMQQGAYVGAAPGQKAGTNKGMLLGQLQFTPVKAWFPEDTKNFLIDGKLLILRKGKHNIRAIEMVSDEEFEASGRTYPGQPYTGKVRMLNEKLKELKAGKTEADGITARDDFDKAFDTAIEGEDSEAEPSIVFPEEKTRQQVALEEKLKKHS</sequence>
<name>A0AAJ0BZB9_9PEZI</name>
<evidence type="ECO:0000256" key="11">
    <source>
        <dbReference type="RuleBase" id="RU361234"/>
    </source>
</evidence>
<dbReference type="FunFam" id="3.40.50.620:FF:000227">
    <property type="entry name" value="Tyrosine--tRNA ligase"/>
    <property type="match status" value="1"/>
</dbReference>
<protein>
    <recommendedName>
        <fullName evidence="11">Tyrosine--tRNA ligase</fullName>
        <ecNumber evidence="11">6.1.1.1</ecNumber>
    </recommendedName>
    <alternativeName>
        <fullName evidence="11">Tyrosyl-tRNA synthetase</fullName>
    </alternativeName>
</protein>
<dbReference type="InterPro" id="IPR002307">
    <property type="entry name" value="Tyr-tRNA-ligase"/>
</dbReference>
<evidence type="ECO:0000256" key="7">
    <source>
        <dbReference type="ARBA" id="ARBA00022917"/>
    </source>
</evidence>
<dbReference type="InterPro" id="IPR024088">
    <property type="entry name" value="Tyr-tRNA-ligase_bac-type"/>
</dbReference>
<evidence type="ECO:0000259" key="13">
    <source>
        <dbReference type="Pfam" id="PF16714"/>
    </source>
</evidence>
<dbReference type="GO" id="GO:0003723">
    <property type="term" value="F:RNA binding"/>
    <property type="evidence" value="ECO:0007669"/>
    <property type="project" value="InterPro"/>
</dbReference>
<dbReference type="Pfam" id="PF16714">
    <property type="entry name" value="TyrRSs_C"/>
    <property type="match status" value="1"/>
</dbReference>
<dbReference type="PANTHER" id="PTHR11766:SF0">
    <property type="entry name" value="TYROSINE--TRNA LIGASE, MITOCHONDRIAL"/>
    <property type="match status" value="1"/>
</dbReference>
<dbReference type="InterPro" id="IPR014729">
    <property type="entry name" value="Rossmann-like_a/b/a_fold"/>
</dbReference>
<evidence type="ECO:0000256" key="3">
    <source>
        <dbReference type="ARBA" id="ARBA00022598"/>
    </source>
</evidence>
<dbReference type="RefSeq" id="XP_060283239.1">
    <property type="nucleotide sequence ID" value="XM_060427945.1"/>
</dbReference>
<keyword evidence="6 11" id="KW-0067">ATP-binding</keyword>
<evidence type="ECO:0000256" key="10">
    <source>
        <dbReference type="ARBA" id="ARBA00048248"/>
    </source>
</evidence>
<dbReference type="EMBL" id="MU839009">
    <property type="protein sequence ID" value="KAK1767026.1"/>
    <property type="molecule type" value="Genomic_DNA"/>
</dbReference>
<keyword evidence="7 11" id="KW-0648">Protein biosynthesis</keyword>
<keyword evidence="9 11" id="KW-0030">Aminoacyl-tRNA synthetase</keyword>
<evidence type="ECO:0000256" key="9">
    <source>
        <dbReference type="ARBA" id="ARBA00023146"/>
    </source>
</evidence>
<dbReference type="NCBIfam" id="TIGR00234">
    <property type="entry name" value="tyrS"/>
    <property type="match status" value="1"/>
</dbReference>
<evidence type="ECO:0000256" key="5">
    <source>
        <dbReference type="ARBA" id="ARBA00022741"/>
    </source>
</evidence>
<evidence type="ECO:0000256" key="12">
    <source>
        <dbReference type="SAM" id="MobiDB-lite"/>
    </source>
</evidence>
<organism evidence="14 15">
    <name type="scientific">Phialemonium atrogriseum</name>
    <dbReference type="NCBI Taxonomy" id="1093897"/>
    <lineage>
        <taxon>Eukaryota</taxon>
        <taxon>Fungi</taxon>
        <taxon>Dikarya</taxon>
        <taxon>Ascomycota</taxon>
        <taxon>Pezizomycotina</taxon>
        <taxon>Sordariomycetes</taxon>
        <taxon>Sordariomycetidae</taxon>
        <taxon>Cephalothecales</taxon>
        <taxon>Cephalothecaceae</taxon>
        <taxon>Phialemonium</taxon>
    </lineage>
</organism>
<keyword evidence="8" id="KW-0809">Transit peptide</keyword>
<dbReference type="Gene3D" id="3.10.290.10">
    <property type="entry name" value="RNA-binding S4 domain"/>
    <property type="match status" value="1"/>
</dbReference>
<dbReference type="GO" id="GO:0005524">
    <property type="term" value="F:ATP binding"/>
    <property type="evidence" value="ECO:0007669"/>
    <property type="project" value="UniProtKB-KW"/>
</dbReference>
<keyword evidence="4" id="KW-0507">mRNA processing</keyword>
<comment type="subcellular location">
    <subcellularLocation>
        <location evidence="1">Mitochondrion matrix</location>
    </subcellularLocation>
</comment>
<evidence type="ECO:0000256" key="1">
    <source>
        <dbReference type="ARBA" id="ARBA00004305"/>
    </source>
</evidence>
<dbReference type="GO" id="GO:0005759">
    <property type="term" value="C:mitochondrial matrix"/>
    <property type="evidence" value="ECO:0007669"/>
    <property type="project" value="UniProtKB-SubCell"/>
</dbReference>
<dbReference type="GO" id="GO:0006397">
    <property type="term" value="P:mRNA processing"/>
    <property type="evidence" value="ECO:0007669"/>
    <property type="project" value="UniProtKB-KW"/>
</dbReference>
<dbReference type="PRINTS" id="PR01040">
    <property type="entry name" value="TRNASYNTHTYR"/>
</dbReference>
<keyword evidence="5 11" id="KW-0547">Nucleotide-binding</keyword>
<comment type="caution">
    <text evidence="14">The sequence shown here is derived from an EMBL/GenBank/DDBJ whole genome shotgun (WGS) entry which is preliminary data.</text>
</comment>
<evidence type="ECO:0000256" key="6">
    <source>
        <dbReference type="ARBA" id="ARBA00022840"/>
    </source>
</evidence>
<dbReference type="EC" id="6.1.1.1" evidence="11"/>
<dbReference type="GO" id="GO:0004831">
    <property type="term" value="F:tyrosine-tRNA ligase activity"/>
    <property type="evidence" value="ECO:0007669"/>
    <property type="project" value="UniProtKB-EC"/>
</dbReference>
<dbReference type="SUPFAM" id="SSF52374">
    <property type="entry name" value="Nucleotidylyl transferase"/>
    <property type="match status" value="1"/>
</dbReference>
<dbReference type="InterPro" id="IPR036986">
    <property type="entry name" value="S4_RNA-bd_sf"/>
</dbReference>
<dbReference type="GO" id="GO:0005829">
    <property type="term" value="C:cytosol"/>
    <property type="evidence" value="ECO:0007669"/>
    <property type="project" value="TreeGrafter"/>
</dbReference>
<feature type="compositionally biased region" description="Basic and acidic residues" evidence="12">
    <location>
        <begin position="619"/>
        <end position="637"/>
    </location>
</feature>
<dbReference type="Gene3D" id="3.40.50.620">
    <property type="entry name" value="HUPs"/>
    <property type="match status" value="1"/>
</dbReference>